<keyword evidence="4" id="KW-0067">ATP-binding</keyword>
<evidence type="ECO:0000313" key="7">
    <source>
        <dbReference type="Proteomes" id="UP001501175"/>
    </source>
</evidence>
<evidence type="ECO:0000256" key="2">
    <source>
        <dbReference type="ARBA" id="ARBA00022741"/>
    </source>
</evidence>
<sequence length="299" mass="33807">MQDSRKLKLLFAINPVSGGQSKETWEESIKTYCADKPHELNLLILNGEDDEERLTKEIDAYKPDRVVAVGGDGTVKMVAEQLLSKNIPLGILPAGSANGMARDLDLPADPEQALDVIVNGRVQPVDLICVNDKDLCLHLSDIGLNAQLVKYYHENNWRGKLGYARGVLRVLLNKRPMTVEISTTKGVLRREAFMVALANARMYGTGAIINPDGDVSDGYFEVVIIRQFSWFEFLKMFWRYRPFDPKKIEVLQAKALIIETRKRAYFQIDGEYRGRIKRLEARIMPGGLKVMLPQEKKGE</sequence>
<dbReference type="SMART" id="SM00046">
    <property type="entry name" value="DAGKc"/>
    <property type="match status" value="1"/>
</dbReference>
<evidence type="ECO:0000256" key="1">
    <source>
        <dbReference type="ARBA" id="ARBA00022679"/>
    </source>
</evidence>
<dbReference type="GO" id="GO:0016301">
    <property type="term" value="F:kinase activity"/>
    <property type="evidence" value="ECO:0007669"/>
    <property type="project" value="UniProtKB-KW"/>
</dbReference>
<evidence type="ECO:0000259" key="5">
    <source>
        <dbReference type="PROSITE" id="PS50146"/>
    </source>
</evidence>
<dbReference type="Gene3D" id="2.60.200.40">
    <property type="match status" value="1"/>
</dbReference>
<dbReference type="Proteomes" id="UP001501175">
    <property type="component" value="Unassembled WGS sequence"/>
</dbReference>
<organism evidence="6 7">
    <name type="scientific">Nibrella saemangeumensis</name>
    <dbReference type="NCBI Taxonomy" id="1084526"/>
    <lineage>
        <taxon>Bacteria</taxon>
        <taxon>Pseudomonadati</taxon>
        <taxon>Bacteroidota</taxon>
        <taxon>Cytophagia</taxon>
        <taxon>Cytophagales</taxon>
        <taxon>Spirosomataceae</taxon>
        <taxon>Nibrella</taxon>
    </lineage>
</organism>
<dbReference type="Pfam" id="PF19279">
    <property type="entry name" value="YegS_C"/>
    <property type="match status" value="1"/>
</dbReference>
<dbReference type="EMBL" id="BAABHD010000081">
    <property type="protein sequence ID" value="GAA4466926.1"/>
    <property type="molecule type" value="Genomic_DNA"/>
</dbReference>
<proteinExistence type="predicted"/>
<dbReference type="InterPro" id="IPR017438">
    <property type="entry name" value="ATP-NAD_kinase_N"/>
</dbReference>
<evidence type="ECO:0000256" key="3">
    <source>
        <dbReference type="ARBA" id="ARBA00022777"/>
    </source>
</evidence>
<evidence type="ECO:0000256" key="4">
    <source>
        <dbReference type="ARBA" id="ARBA00022840"/>
    </source>
</evidence>
<protein>
    <submittedName>
        <fullName evidence="6">YegS/Rv2252/BmrU family lipid kinase</fullName>
    </submittedName>
</protein>
<dbReference type="SUPFAM" id="SSF111331">
    <property type="entry name" value="NAD kinase/diacylglycerol kinase-like"/>
    <property type="match status" value="1"/>
</dbReference>
<dbReference type="Gene3D" id="3.40.50.10330">
    <property type="entry name" value="Probable inorganic polyphosphate/atp-NAD kinase, domain 1"/>
    <property type="match status" value="1"/>
</dbReference>
<feature type="domain" description="DAGKc" evidence="5">
    <location>
        <begin position="4"/>
        <end position="134"/>
    </location>
</feature>
<keyword evidence="1" id="KW-0808">Transferase</keyword>
<dbReference type="PANTHER" id="PTHR12358:SF106">
    <property type="entry name" value="LIPID KINASE YEGS"/>
    <property type="match status" value="1"/>
</dbReference>
<comment type="caution">
    <text evidence="6">The sequence shown here is derived from an EMBL/GenBank/DDBJ whole genome shotgun (WGS) entry which is preliminary data.</text>
</comment>
<gene>
    <name evidence="6" type="ORF">GCM10023189_49750</name>
</gene>
<reference evidence="7" key="1">
    <citation type="journal article" date="2019" name="Int. J. Syst. Evol. Microbiol.">
        <title>The Global Catalogue of Microorganisms (GCM) 10K type strain sequencing project: providing services to taxonomists for standard genome sequencing and annotation.</title>
        <authorList>
            <consortium name="The Broad Institute Genomics Platform"/>
            <consortium name="The Broad Institute Genome Sequencing Center for Infectious Disease"/>
            <person name="Wu L."/>
            <person name="Ma J."/>
        </authorList>
    </citation>
    <scope>NUCLEOTIDE SEQUENCE [LARGE SCALE GENOMIC DNA]</scope>
    <source>
        <strain evidence="7">JCM 17927</strain>
    </source>
</reference>
<keyword evidence="7" id="KW-1185">Reference proteome</keyword>
<dbReference type="InterPro" id="IPR016064">
    <property type="entry name" value="NAD/diacylglycerol_kinase_sf"/>
</dbReference>
<dbReference type="Pfam" id="PF00781">
    <property type="entry name" value="DAGK_cat"/>
    <property type="match status" value="1"/>
</dbReference>
<name>A0ABP8NGF8_9BACT</name>
<dbReference type="PROSITE" id="PS50146">
    <property type="entry name" value="DAGK"/>
    <property type="match status" value="1"/>
</dbReference>
<dbReference type="InterPro" id="IPR050187">
    <property type="entry name" value="Lipid_Phosphate_FormReg"/>
</dbReference>
<dbReference type="PANTHER" id="PTHR12358">
    <property type="entry name" value="SPHINGOSINE KINASE"/>
    <property type="match status" value="1"/>
</dbReference>
<accession>A0ABP8NGF8</accession>
<evidence type="ECO:0000313" key="6">
    <source>
        <dbReference type="EMBL" id="GAA4466926.1"/>
    </source>
</evidence>
<dbReference type="InterPro" id="IPR001206">
    <property type="entry name" value="Diacylglycerol_kinase_cat_dom"/>
</dbReference>
<dbReference type="InterPro" id="IPR045540">
    <property type="entry name" value="YegS/DAGK_C"/>
</dbReference>
<keyword evidence="2" id="KW-0547">Nucleotide-binding</keyword>
<keyword evidence="3 6" id="KW-0418">Kinase</keyword>
<dbReference type="RefSeq" id="WP_345248178.1">
    <property type="nucleotide sequence ID" value="NZ_BAABHD010000081.1"/>
</dbReference>